<accession>A0AAD7LEW0</accession>
<evidence type="ECO:0000256" key="2">
    <source>
        <dbReference type="SAM" id="Coils"/>
    </source>
</evidence>
<proteinExistence type="predicted"/>
<evidence type="ECO:0000313" key="7">
    <source>
        <dbReference type="Proteomes" id="UP001163823"/>
    </source>
</evidence>
<organism evidence="6 7">
    <name type="scientific">Quillaja saponaria</name>
    <name type="common">Soap bark tree</name>
    <dbReference type="NCBI Taxonomy" id="32244"/>
    <lineage>
        <taxon>Eukaryota</taxon>
        <taxon>Viridiplantae</taxon>
        <taxon>Streptophyta</taxon>
        <taxon>Embryophyta</taxon>
        <taxon>Tracheophyta</taxon>
        <taxon>Spermatophyta</taxon>
        <taxon>Magnoliopsida</taxon>
        <taxon>eudicotyledons</taxon>
        <taxon>Gunneridae</taxon>
        <taxon>Pentapetalae</taxon>
        <taxon>rosids</taxon>
        <taxon>fabids</taxon>
        <taxon>Fabales</taxon>
        <taxon>Quillajaceae</taxon>
        <taxon>Quillaja</taxon>
    </lineage>
</organism>
<feature type="compositionally biased region" description="Polar residues" evidence="3">
    <location>
        <begin position="35"/>
        <end position="44"/>
    </location>
</feature>
<evidence type="ECO:0000256" key="3">
    <source>
        <dbReference type="SAM" id="MobiDB-lite"/>
    </source>
</evidence>
<dbReference type="EMBL" id="JARAOO010000009">
    <property type="protein sequence ID" value="KAJ7956573.1"/>
    <property type="molecule type" value="Genomic_DNA"/>
</dbReference>
<dbReference type="GO" id="GO:0072699">
    <property type="term" value="P:protein localization to cortical microtubule cytoskeleton"/>
    <property type="evidence" value="ECO:0007669"/>
    <property type="project" value="TreeGrafter"/>
</dbReference>
<protein>
    <submittedName>
        <fullName evidence="6">Protein CHUP1, chloroplastic-like</fullName>
    </submittedName>
</protein>
<name>A0AAD7LEW0_QUISA</name>
<dbReference type="KEGG" id="qsa:O6P43_022994"/>
<sequence length="582" mass="66738">MIIRVSFLVVVSVAAFTVSRMKINSPEKKDRKVRSQGNDDSNFHLQIGEEEKNSATKNISSEEEETVESEMQQYLQVEKNCRRFELLISEQNSENVTEMELLQKSLKNFTQRKQTLEQKLLKLYGLKKQQSYIAQLRRELEEKTSELDRLNTTIASLQAEGKILQENIKEGVMKKEQLDMANKLIDKLQKDVDGNDVKEQLLMLQEQVSKFQRYNISGSEATVVDDKVKAVRDIELEVLELKRRNKELELEKREVRIKLASTKARIREFNALSEMTQRKTMAKVEKEITSLRQVNKELSDQVERLKRNRFDMVQELVFQRWLHTCLRFEMQYHQEQAGKCLKHDFGHSSGRESYRKTNASTYEPDFDSISSNTSFVDSDEIDGTTFDSSSSSKSNNSTNKSMSMVPTNLSIPRTNVDSSTITLTQKLQRQNSTQSQETTSFPRLKRVSFSDSVKTSTYDYMPETTEDVMDDDKISSDSSGHGMELHSNINSSSENIHEQSSTKLNLLKAGNSSECAGNSNPVNNSSIAEEKKSRVDVIHLGELNSRRPNVLPKTDMAKVSVEQLVAVLIFFVIMWLAYLFSK</sequence>
<feature type="region of interest" description="Disordered" evidence="3">
    <location>
        <begin position="26"/>
        <end position="67"/>
    </location>
</feature>
<evidence type="ECO:0000256" key="1">
    <source>
        <dbReference type="ARBA" id="ARBA00023054"/>
    </source>
</evidence>
<comment type="caution">
    <text evidence="6">The sequence shown here is derived from an EMBL/GenBank/DDBJ whole genome shotgun (WGS) entry which is preliminary data.</text>
</comment>
<dbReference type="GO" id="GO:0055028">
    <property type="term" value="C:cortical microtubule"/>
    <property type="evidence" value="ECO:0007669"/>
    <property type="project" value="TreeGrafter"/>
</dbReference>
<keyword evidence="4" id="KW-0812">Transmembrane</keyword>
<feature type="compositionally biased region" description="Polar residues" evidence="3">
    <location>
        <begin position="405"/>
        <end position="414"/>
    </location>
</feature>
<keyword evidence="1 2" id="KW-0175">Coiled coil</keyword>
<gene>
    <name evidence="6" type="ORF">O6P43_022994</name>
</gene>
<keyword evidence="4" id="KW-1133">Transmembrane helix</keyword>
<dbReference type="AlphaFoldDB" id="A0AAD7LEW0"/>
<dbReference type="InterPro" id="IPR040265">
    <property type="entry name" value="CHUP1/IPGA1-like"/>
</dbReference>
<feature type="compositionally biased region" description="Low complexity" evidence="3">
    <location>
        <begin position="388"/>
        <end position="404"/>
    </location>
</feature>
<evidence type="ECO:0000256" key="5">
    <source>
        <dbReference type="SAM" id="SignalP"/>
    </source>
</evidence>
<feature type="coiled-coil region" evidence="2">
    <location>
        <begin position="231"/>
        <end position="315"/>
    </location>
</feature>
<evidence type="ECO:0000313" key="6">
    <source>
        <dbReference type="EMBL" id="KAJ7956573.1"/>
    </source>
</evidence>
<feature type="transmembrane region" description="Helical" evidence="4">
    <location>
        <begin position="564"/>
        <end position="581"/>
    </location>
</feature>
<dbReference type="PANTHER" id="PTHR31342">
    <property type="entry name" value="PROTEIN CHUP1, CHLOROPLASTIC"/>
    <property type="match status" value="1"/>
</dbReference>
<feature type="signal peptide" evidence="5">
    <location>
        <begin position="1"/>
        <end position="15"/>
    </location>
</feature>
<keyword evidence="4" id="KW-0472">Membrane</keyword>
<dbReference type="PANTHER" id="PTHR31342:SF35">
    <property type="entry name" value="PROTEIN CHUP1, CHLOROPLASTIC-LIKE"/>
    <property type="match status" value="1"/>
</dbReference>
<feature type="chain" id="PRO_5041942887" evidence="5">
    <location>
        <begin position="16"/>
        <end position="582"/>
    </location>
</feature>
<reference evidence="6" key="1">
    <citation type="journal article" date="2023" name="Science">
        <title>Elucidation of the pathway for biosynthesis of saponin adjuvants from the soapbark tree.</title>
        <authorList>
            <person name="Reed J."/>
            <person name="Orme A."/>
            <person name="El-Demerdash A."/>
            <person name="Owen C."/>
            <person name="Martin L.B.B."/>
            <person name="Misra R.C."/>
            <person name="Kikuchi S."/>
            <person name="Rejzek M."/>
            <person name="Martin A.C."/>
            <person name="Harkess A."/>
            <person name="Leebens-Mack J."/>
            <person name="Louveau T."/>
            <person name="Stephenson M.J."/>
            <person name="Osbourn A."/>
        </authorList>
    </citation>
    <scope>NUCLEOTIDE SEQUENCE</scope>
    <source>
        <strain evidence="6">S10</strain>
    </source>
</reference>
<dbReference type="Proteomes" id="UP001163823">
    <property type="component" value="Chromosome 9"/>
</dbReference>
<feature type="coiled-coil region" evidence="2">
    <location>
        <begin position="99"/>
        <end position="167"/>
    </location>
</feature>
<feature type="region of interest" description="Disordered" evidence="3">
    <location>
        <begin position="381"/>
        <end position="414"/>
    </location>
</feature>
<keyword evidence="7" id="KW-1185">Reference proteome</keyword>
<keyword evidence="5" id="KW-0732">Signal</keyword>
<evidence type="ECO:0000256" key="4">
    <source>
        <dbReference type="SAM" id="Phobius"/>
    </source>
</evidence>